<dbReference type="AlphaFoldDB" id="A0A0J1IMF7"/>
<dbReference type="InterPro" id="IPR000600">
    <property type="entry name" value="ROK"/>
</dbReference>
<organism evidence="2 3">
    <name type="scientific">Niallia circulans</name>
    <name type="common">Bacillus circulans</name>
    <dbReference type="NCBI Taxonomy" id="1397"/>
    <lineage>
        <taxon>Bacteria</taxon>
        <taxon>Bacillati</taxon>
        <taxon>Bacillota</taxon>
        <taxon>Bacilli</taxon>
        <taxon>Bacillales</taxon>
        <taxon>Bacillaceae</taxon>
        <taxon>Niallia</taxon>
    </lineage>
</organism>
<name>A0A0J1IMF7_NIACI</name>
<comment type="similarity">
    <text evidence="1">Belongs to the ROK (NagC/XylR) family.</text>
</comment>
<reference evidence="2 3" key="1">
    <citation type="submission" date="2015-05" db="EMBL/GenBank/DDBJ databases">
        <title>Whole genome sequence and identification of bacterial endophytes from Costus igneus.</title>
        <authorList>
            <person name="Lee Y.P."/>
            <person name="Gan H.M."/>
            <person name="Eng W."/>
            <person name="Wheatley M.S."/>
            <person name="Caraballo A."/>
            <person name="Polter S."/>
            <person name="Savka M.A."/>
            <person name="Hudson A.O."/>
        </authorList>
    </citation>
    <scope>NUCLEOTIDE SEQUENCE [LARGE SCALE GENOMIC DNA]</scope>
    <source>
        <strain evidence="2 3">RIT379</strain>
    </source>
</reference>
<dbReference type="EMBL" id="LDPH01000004">
    <property type="protein sequence ID" value="KLV27176.1"/>
    <property type="molecule type" value="Genomic_DNA"/>
</dbReference>
<protein>
    <recommendedName>
        <fullName evidence="4">ROK family protein</fullName>
    </recommendedName>
</protein>
<dbReference type="PATRIC" id="fig|1397.4.peg.3975"/>
<dbReference type="Gene3D" id="3.30.420.40">
    <property type="match status" value="2"/>
</dbReference>
<accession>A0A0J1IMF7</accession>
<dbReference type="CDD" id="cd24152">
    <property type="entry name" value="ASKHA_NBD_ROK-like"/>
    <property type="match status" value="1"/>
</dbReference>
<proteinExistence type="inferred from homology"/>
<evidence type="ECO:0000313" key="3">
    <source>
        <dbReference type="Proteomes" id="UP000036045"/>
    </source>
</evidence>
<evidence type="ECO:0000256" key="1">
    <source>
        <dbReference type="ARBA" id="ARBA00006479"/>
    </source>
</evidence>
<evidence type="ECO:0008006" key="4">
    <source>
        <dbReference type="Google" id="ProtNLM"/>
    </source>
</evidence>
<sequence>MAVISFDVGGTYVKYGLIEDSHIVQKGKFKTDKVDKDSFLSSLAAKIEELSLLASIKGIGISFPGFIDTVNGVPILAGAITSINGVNIVNEVKRRLTMDCPIYIENDANCAAIAEKYNGAAIDNNDFILLTLGTGVGGAIYYQNQTIKGHSYRAGELGMMLTDYGKYPNKTLHELASTSALISLYKEKYRLPPEAEITGEEIFSLTNDYKVEAIIREWSKYVAVAIFNSVVIFNPEKVLIGGGISQNPALYPYINEALNSIPYWQDFIIPVEICKHYNDSGLWGAYILVENHLKQGECERNEIS</sequence>
<dbReference type="PANTHER" id="PTHR18964:SF165">
    <property type="entry name" value="BETA-GLUCOSIDE KINASE"/>
    <property type="match status" value="1"/>
</dbReference>
<gene>
    <name evidence="2" type="ORF">ABW02_06520</name>
</gene>
<dbReference type="RefSeq" id="WP_047941141.1">
    <property type="nucleotide sequence ID" value="NZ_JARTLH010000001.1"/>
</dbReference>
<comment type="caution">
    <text evidence="2">The sequence shown here is derived from an EMBL/GenBank/DDBJ whole genome shotgun (WGS) entry which is preliminary data.</text>
</comment>
<dbReference type="OrthoDB" id="9795247at2"/>
<keyword evidence="3" id="KW-1185">Reference proteome</keyword>
<dbReference type="SUPFAM" id="SSF53067">
    <property type="entry name" value="Actin-like ATPase domain"/>
    <property type="match status" value="1"/>
</dbReference>
<dbReference type="Pfam" id="PF00480">
    <property type="entry name" value="ROK"/>
    <property type="match status" value="1"/>
</dbReference>
<dbReference type="InterPro" id="IPR043129">
    <property type="entry name" value="ATPase_NBD"/>
</dbReference>
<evidence type="ECO:0000313" key="2">
    <source>
        <dbReference type="EMBL" id="KLV27176.1"/>
    </source>
</evidence>
<dbReference type="PANTHER" id="PTHR18964">
    <property type="entry name" value="ROK (REPRESSOR, ORF, KINASE) FAMILY"/>
    <property type="match status" value="1"/>
</dbReference>
<dbReference type="Proteomes" id="UP000036045">
    <property type="component" value="Unassembled WGS sequence"/>
</dbReference>